<organism evidence="5 6">
    <name type="scientific">Kuraishia capsulata CBS 1993</name>
    <dbReference type="NCBI Taxonomy" id="1382522"/>
    <lineage>
        <taxon>Eukaryota</taxon>
        <taxon>Fungi</taxon>
        <taxon>Dikarya</taxon>
        <taxon>Ascomycota</taxon>
        <taxon>Saccharomycotina</taxon>
        <taxon>Pichiomycetes</taxon>
        <taxon>Pichiales</taxon>
        <taxon>Pichiaceae</taxon>
        <taxon>Kuraishia</taxon>
    </lineage>
</organism>
<dbReference type="PANTHER" id="PTHR19965">
    <property type="entry name" value="RNA AND EXPORT FACTOR BINDING PROTEIN"/>
    <property type="match status" value="1"/>
</dbReference>
<evidence type="ECO:0000256" key="1">
    <source>
        <dbReference type="ARBA" id="ARBA00022884"/>
    </source>
</evidence>
<feature type="region of interest" description="Disordered" evidence="3">
    <location>
        <begin position="95"/>
        <end position="132"/>
    </location>
</feature>
<dbReference type="PANTHER" id="PTHR19965:SF35">
    <property type="entry name" value="RNA ANNEALING PROTEIN YRA1"/>
    <property type="match status" value="1"/>
</dbReference>
<dbReference type="GO" id="GO:0006406">
    <property type="term" value="P:mRNA export from nucleus"/>
    <property type="evidence" value="ECO:0007669"/>
    <property type="project" value="EnsemblFungi"/>
</dbReference>
<dbReference type="InterPro" id="IPR051229">
    <property type="entry name" value="ALYREF_mRNA_export"/>
</dbReference>
<keyword evidence="1 2" id="KW-0694">RNA-binding</keyword>
<dbReference type="PROSITE" id="PS50102">
    <property type="entry name" value="RRM"/>
    <property type="match status" value="1"/>
</dbReference>
<dbReference type="STRING" id="1382522.W6MRQ5"/>
<evidence type="ECO:0000256" key="2">
    <source>
        <dbReference type="PROSITE-ProRule" id="PRU00176"/>
    </source>
</evidence>
<reference evidence="5" key="2">
    <citation type="submission" date="2014-02" db="EMBL/GenBank/DDBJ databases">
        <title>Complete DNA sequence of /Kuraishia capsulata/ illustrates novel genomic features among budding yeasts (/Saccharomycotina/).</title>
        <authorList>
            <person name="Morales L."/>
            <person name="Noel B."/>
            <person name="Porcel B."/>
            <person name="Marcet-Houben M."/>
            <person name="Hullo M-F."/>
            <person name="Sacerdot C."/>
            <person name="Tekaia F."/>
            <person name="Leh-Louis V."/>
            <person name="Despons L."/>
            <person name="Khanna V."/>
            <person name="Aury J-M."/>
            <person name="Barbe V."/>
            <person name="Couloux A."/>
            <person name="Labadie K."/>
            <person name="Pelletier E."/>
            <person name="Souciet J-L."/>
            <person name="Boekhout T."/>
            <person name="Gabaldon T."/>
            <person name="Wincker P."/>
            <person name="Dujon B."/>
        </authorList>
    </citation>
    <scope>NUCLEOTIDE SEQUENCE</scope>
    <source>
        <strain evidence="5">CBS 1993</strain>
    </source>
</reference>
<dbReference type="InterPro" id="IPR000504">
    <property type="entry name" value="RRM_dom"/>
</dbReference>
<dbReference type="EMBL" id="HG793130">
    <property type="protein sequence ID" value="CDK29404.1"/>
    <property type="molecule type" value="Genomic_DNA"/>
</dbReference>
<dbReference type="OrthoDB" id="346839at2759"/>
<dbReference type="Pfam" id="PF00076">
    <property type="entry name" value="RRM_1"/>
    <property type="match status" value="1"/>
</dbReference>
<evidence type="ECO:0000259" key="4">
    <source>
        <dbReference type="PROSITE" id="PS50102"/>
    </source>
</evidence>
<proteinExistence type="predicted"/>
<dbReference type="Proteomes" id="UP000019384">
    <property type="component" value="Unassembled WGS sequence"/>
</dbReference>
<dbReference type="RefSeq" id="XP_022461391.1">
    <property type="nucleotide sequence ID" value="XM_022600584.1"/>
</dbReference>
<dbReference type="GeneID" id="34522779"/>
<evidence type="ECO:0000256" key="3">
    <source>
        <dbReference type="SAM" id="MobiDB-lite"/>
    </source>
</evidence>
<dbReference type="InterPro" id="IPR035979">
    <property type="entry name" value="RBD_domain_sf"/>
</dbReference>
<dbReference type="GO" id="GO:1990119">
    <property type="term" value="F:RNA helicase inhibitor activity"/>
    <property type="evidence" value="ECO:0007669"/>
    <property type="project" value="EnsemblFungi"/>
</dbReference>
<reference evidence="5" key="1">
    <citation type="submission" date="2013-12" db="EMBL/GenBank/DDBJ databases">
        <authorList>
            <person name="Genoscope - CEA"/>
        </authorList>
    </citation>
    <scope>NUCLEOTIDE SEQUENCE</scope>
    <source>
        <strain evidence="5">CBS 1993</strain>
    </source>
</reference>
<dbReference type="GO" id="GO:0006283">
    <property type="term" value="P:transcription-coupled nucleotide-excision repair"/>
    <property type="evidence" value="ECO:0007669"/>
    <property type="project" value="EnsemblFungi"/>
</dbReference>
<name>W6MRQ5_9ASCO</name>
<keyword evidence="6" id="KW-1185">Reference proteome</keyword>
<evidence type="ECO:0000313" key="6">
    <source>
        <dbReference type="Proteomes" id="UP000019384"/>
    </source>
</evidence>
<feature type="domain" description="RRM" evidence="4">
    <location>
        <begin position="1"/>
        <end position="69"/>
    </location>
</feature>
<gene>
    <name evidence="5" type="ORF">KUCA_T00005392001</name>
</gene>
<dbReference type="HOGENOM" id="CLU_101425_0_0_1"/>
<dbReference type="AlphaFoldDB" id="W6MRQ5"/>
<evidence type="ECO:0000313" key="5">
    <source>
        <dbReference type="EMBL" id="CDK29404.1"/>
    </source>
</evidence>
<sequence length="149" mass="15768">MGYLEGEFLQSQVGGVKSVNLSYNEKGISKGIATVSFHKPASASKAMEKFNGAPIDGGKSKLRLELVVDPTKKPLSSRITVNSIAPVVAKGKAKVKPKTKGKPVAVASAKATVKKTPAKKTKPAPKKKAKKTIEELDQEMADYFAGGEK</sequence>
<dbReference type="SUPFAM" id="SSF54928">
    <property type="entry name" value="RNA-binding domain, RBD"/>
    <property type="match status" value="1"/>
</dbReference>
<dbReference type="GO" id="GO:0071667">
    <property type="term" value="F:DNA/RNA hybrid binding"/>
    <property type="evidence" value="ECO:0007669"/>
    <property type="project" value="EnsemblFungi"/>
</dbReference>
<dbReference type="GO" id="GO:0000346">
    <property type="term" value="C:transcription export complex"/>
    <property type="evidence" value="ECO:0007669"/>
    <property type="project" value="EnsemblFungi"/>
</dbReference>
<dbReference type="GO" id="GO:0003729">
    <property type="term" value="F:mRNA binding"/>
    <property type="evidence" value="ECO:0007669"/>
    <property type="project" value="TreeGrafter"/>
</dbReference>
<feature type="compositionally biased region" description="Low complexity" evidence="3">
    <location>
        <begin position="102"/>
        <end position="111"/>
    </location>
</feature>
<feature type="compositionally biased region" description="Basic residues" evidence="3">
    <location>
        <begin position="112"/>
        <end position="130"/>
    </location>
</feature>
<accession>W6MRQ5</accession>
<dbReference type="Gene3D" id="3.30.70.330">
    <property type="match status" value="1"/>
</dbReference>
<dbReference type="InterPro" id="IPR012677">
    <property type="entry name" value="Nucleotide-bd_a/b_plait_sf"/>
</dbReference>
<protein>
    <recommendedName>
        <fullName evidence="4">RRM domain-containing protein</fullName>
    </recommendedName>
</protein>